<evidence type="ECO:0000256" key="1">
    <source>
        <dbReference type="ARBA" id="ARBA00022603"/>
    </source>
</evidence>
<dbReference type="OrthoDB" id="194386at2759"/>
<protein>
    <recommendedName>
        <fullName evidence="8">Methyltransferase small domain-containing protein</fullName>
    </recommendedName>
</protein>
<sequence>MAGQGKDVLHVWEKWKEEEHVWPASRIFADYLISHPTSLPNNAKVVEVGAGTGVLSMGIAMGVGGVGSVTATDGSRDALKNLRKNVVQNGLSSKIDVKHLEWRDDLPSWMGGVDVIVGSDVVYGDTTHSTSYFFLSRMVAEVLGRGQGKQEEGMGMSAAKAMFMLQVRGKDYEASSVNKFVEDLERRGLHVEFLEIPEGVDNMQEKM</sequence>
<dbReference type="InterPro" id="IPR019410">
    <property type="entry name" value="Methyltransf_16"/>
</dbReference>
<accession>L1JSG3</accession>
<dbReference type="InterPro" id="IPR029063">
    <property type="entry name" value="SAM-dependent_MTases_sf"/>
</dbReference>
<dbReference type="SUPFAM" id="SSF53335">
    <property type="entry name" value="S-adenosyl-L-methionine-dependent methyltransferases"/>
    <property type="match status" value="1"/>
</dbReference>
<dbReference type="AlphaFoldDB" id="L1JSG3"/>
<dbReference type="CDD" id="cd02440">
    <property type="entry name" value="AdoMet_MTases"/>
    <property type="match status" value="1"/>
</dbReference>
<dbReference type="GeneID" id="17307955"/>
<evidence type="ECO:0000256" key="3">
    <source>
        <dbReference type="ARBA" id="ARBA00022691"/>
    </source>
</evidence>
<evidence type="ECO:0000256" key="4">
    <source>
        <dbReference type="ARBA" id="ARBA00043988"/>
    </source>
</evidence>
<name>L1JSG3_GUITC</name>
<dbReference type="Gene3D" id="3.40.50.150">
    <property type="entry name" value="Vaccinia Virus protein VP39"/>
    <property type="match status" value="1"/>
</dbReference>
<dbReference type="EMBL" id="JH992976">
    <property type="protein sequence ID" value="EKX51130.1"/>
    <property type="molecule type" value="Genomic_DNA"/>
</dbReference>
<dbReference type="RefSeq" id="XP_005838110.1">
    <property type="nucleotide sequence ID" value="XM_005838053.1"/>
</dbReference>
<evidence type="ECO:0000313" key="6">
    <source>
        <dbReference type="EnsemblProtists" id="EKX51130"/>
    </source>
</evidence>
<dbReference type="GO" id="GO:0008168">
    <property type="term" value="F:methyltransferase activity"/>
    <property type="evidence" value="ECO:0007669"/>
    <property type="project" value="UniProtKB-KW"/>
</dbReference>
<evidence type="ECO:0000313" key="5">
    <source>
        <dbReference type="EMBL" id="EKX51130.1"/>
    </source>
</evidence>
<gene>
    <name evidence="5" type="ORF">GUITHDRAFT_134645</name>
</gene>
<dbReference type="Pfam" id="PF10294">
    <property type="entry name" value="Methyltransf_16"/>
    <property type="match status" value="1"/>
</dbReference>
<evidence type="ECO:0008006" key="8">
    <source>
        <dbReference type="Google" id="ProtNLM"/>
    </source>
</evidence>
<reference evidence="7" key="2">
    <citation type="submission" date="2012-11" db="EMBL/GenBank/DDBJ databases">
        <authorList>
            <person name="Kuo A."/>
            <person name="Curtis B.A."/>
            <person name="Tanifuji G."/>
            <person name="Burki F."/>
            <person name="Gruber A."/>
            <person name="Irimia M."/>
            <person name="Maruyama S."/>
            <person name="Arias M.C."/>
            <person name="Ball S.G."/>
            <person name="Gile G.H."/>
            <person name="Hirakawa Y."/>
            <person name="Hopkins J.F."/>
            <person name="Rensing S.A."/>
            <person name="Schmutz J."/>
            <person name="Symeonidi A."/>
            <person name="Elias M."/>
            <person name="Eveleigh R.J."/>
            <person name="Herman E.K."/>
            <person name="Klute M.J."/>
            <person name="Nakayama T."/>
            <person name="Obornik M."/>
            <person name="Reyes-Prieto A."/>
            <person name="Armbrust E.V."/>
            <person name="Aves S.J."/>
            <person name="Beiko R.G."/>
            <person name="Coutinho P."/>
            <person name="Dacks J.B."/>
            <person name="Durnford D.G."/>
            <person name="Fast N.M."/>
            <person name="Green B.R."/>
            <person name="Grisdale C."/>
            <person name="Hempe F."/>
            <person name="Henrissat B."/>
            <person name="Hoppner M.P."/>
            <person name="Ishida K.-I."/>
            <person name="Kim E."/>
            <person name="Koreny L."/>
            <person name="Kroth P.G."/>
            <person name="Liu Y."/>
            <person name="Malik S.-B."/>
            <person name="Maier U.G."/>
            <person name="McRose D."/>
            <person name="Mock T."/>
            <person name="Neilson J.A."/>
            <person name="Onodera N.T."/>
            <person name="Poole A.M."/>
            <person name="Pritham E.J."/>
            <person name="Richards T.A."/>
            <person name="Rocap G."/>
            <person name="Roy S.W."/>
            <person name="Sarai C."/>
            <person name="Schaack S."/>
            <person name="Shirato S."/>
            <person name="Slamovits C.H."/>
            <person name="Spencer D.F."/>
            <person name="Suzuki S."/>
            <person name="Worden A.Z."/>
            <person name="Zauner S."/>
            <person name="Barry K."/>
            <person name="Bell C."/>
            <person name="Bharti A.K."/>
            <person name="Crow J.A."/>
            <person name="Grimwood J."/>
            <person name="Kramer R."/>
            <person name="Lindquist E."/>
            <person name="Lucas S."/>
            <person name="Salamov A."/>
            <person name="McFadden G.I."/>
            <person name="Lane C.E."/>
            <person name="Keeling P.J."/>
            <person name="Gray M.W."/>
            <person name="Grigoriev I.V."/>
            <person name="Archibald J.M."/>
        </authorList>
    </citation>
    <scope>NUCLEOTIDE SEQUENCE</scope>
    <source>
        <strain evidence="7">CCMP2712</strain>
    </source>
</reference>
<dbReference type="PaxDb" id="55529-EKX51130"/>
<keyword evidence="2" id="KW-0808">Transferase</keyword>
<dbReference type="KEGG" id="gtt:GUITHDRAFT_134645"/>
<dbReference type="Proteomes" id="UP000011087">
    <property type="component" value="Unassembled WGS sequence"/>
</dbReference>
<evidence type="ECO:0000313" key="7">
    <source>
        <dbReference type="Proteomes" id="UP000011087"/>
    </source>
</evidence>
<dbReference type="PANTHER" id="PTHR14614:SF164">
    <property type="entry name" value="HISTONE-ARGININE METHYLTRANSFERASE METTL23"/>
    <property type="match status" value="1"/>
</dbReference>
<keyword evidence="7" id="KW-1185">Reference proteome</keyword>
<comment type="similarity">
    <text evidence="4">Belongs to the methyltransferase superfamily. METTL23 family.</text>
</comment>
<organism evidence="5">
    <name type="scientific">Guillardia theta (strain CCMP2712)</name>
    <name type="common">Cryptophyte</name>
    <dbReference type="NCBI Taxonomy" id="905079"/>
    <lineage>
        <taxon>Eukaryota</taxon>
        <taxon>Cryptophyceae</taxon>
        <taxon>Pyrenomonadales</taxon>
        <taxon>Geminigeraceae</taxon>
        <taxon>Guillardia</taxon>
    </lineage>
</organism>
<dbReference type="EnsemblProtists" id="EKX51130">
    <property type="protein sequence ID" value="EKX51130"/>
    <property type="gene ID" value="GUITHDRAFT_134645"/>
</dbReference>
<keyword evidence="3" id="KW-0949">S-adenosyl-L-methionine</keyword>
<reference evidence="6" key="3">
    <citation type="submission" date="2015-06" db="UniProtKB">
        <authorList>
            <consortium name="EnsemblProtists"/>
        </authorList>
    </citation>
    <scope>IDENTIFICATION</scope>
</reference>
<reference evidence="5 7" key="1">
    <citation type="journal article" date="2012" name="Nature">
        <title>Algal genomes reveal evolutionary mosaicism and the fate of nucleomorphs.</title>
        <authorList>
            <consortium name="DOE Joint Genome Institute"/>
            <person name="Curtis B.A."/>
            <person name="Tanifuji G."/>
            <person name="Burki F."/>
            <person name="Gruber A."/>
            <person name="Irimia M."/>
            <person name="Maruyama S."/>
            <person name="Arias M.C."/>
            <person name="Ball S.G."/>
            <person name="Gile G.H."/>
            <person name="Hirakawa Y."/>
            <person name="Hopkins J.F."/>
            <person name="Kuo A."/>
            <person name="Rensing S.A."/>
            <person name="Schmutz J."/>
            <person name="Symeonidi A."/>
            <person name="Elias M."/>
            <person name="Eveleigh R.J."/>
            <person name="Herman E.K."/>
            <person name="Klute M.J."/>
            <person name="Nakayama T."/>
            <person name="Obornik M."/>
            <person name="Reyes-Prieto A."/>
            <person name="Armbrust E.V."/>
            <person name="Aves S.J."/>
            <person name="Beiko R.G."/>
            <person name="Coutinho P."/>
            <person name="Dacks J.B."/>
            <person name="Durnford D.G."/>
            <person name="Fast N.M."/>
            <person name="Green B.R."/>
            <person name="Grisdale C.J."/>
            <person name="Hempel F."/>
            <person name="Henrissat B."/>
            <person name="Hoppner M.P."/>
            <person name="Ishida K."/>
            <person name="Kim E."/>
            <person name="Koreny L."/>
            <person name="Kroth P.G."/>
            <person name="Liu Y."/>
            <person name="Malik S.B."/>
            <person name="Maier U.G."/>
            <person name="McRose D."/>
            <person name="Mock T."/>
            <person name="Neilson J.A."/>
            <person name="Onodera N.T."/>
            <person name="Poole A.M."/>
            <person name="Pritham E.J."/>
            <person name="Richards T.A."/>
            <person name="Rocap G."/>
            <person name="Roy S.W."/>
            <person name="Sarai C."/>
            <person name="Schaack S."/>
            <person name="Shirato S."/>
            <person name="Slamovits C.H."/>
            <person name="Spencer D.F."/>
            <person name="Suzuki S."/>
            <person name="Worden A.Z."/>
            <person name="Zauner S."/>
            <person name="Barry K."/>
            <person name="Bell C."/>
            <person name="Bharti A.K."/>
            <person name="Crow J.A."/>
            <person name="Grimwood J."/>
            <person name="Kramer R."/>
            <person name="Lindquist E."/>
            <person name="Lucas S."/>
            <person name="Salamov A."/>
            <person name="McFadden G.I."/>
            <person name="Lane C.E."/>
            <person name="Keeling P.J."/>
            <person name="Gray M.W."/>
            <person name="Grigoriev I.V."/>
            <person name="Archibald J.M."/>
        </authorList>
    </citation>
    <scope>NUCLEOTIDE SEQUENCE</scope>
    <source>
        <strain evidence="5 7">CCMP2712</strain>
    </source>
</reference>
<proteinExistence type="inferred from homology"/>
<dbReference type="HOGENOM" id="CLU_1328549_0_0_1"/>
<evidence type="ECO:0000256" key="2">
    <source>
        <dbReference type="ARBA" id="ARBA00022679"/>
    </source>
</evidence>
<keyword evidence="1" id="KW-0489">Methyltransferase</keyword>
<dbReference type="PANTHER" id="PTHR14614">
    <property type="entry name" value="HEPATOCELLULAR CARCINOMA-ASSOCIATED ANTIGEN"/>
    <property type="match status" value="1"/>
</dbReference>
<dbReference type="GO" id="GO:0032259">
    <property type="term" value="P:methylation"/>
    <property type="evidence" value="ECO:0007669"/>
    <property type="project" value="UniProtKB-KW"/>
</dbReference>